<organism evidence="1 2">
    <name type="scientific">Brachionus calyciflorus</name>
    <dbReference type="NCBI Taxonomy" id="104777"/>
    <lineage>
        <taxon>Eukaryota</taxon>
        <taxon>Metazoa</taxon>
        <taxon>Spiralia</taxon>
        <taxon>Gnathifera</taxon>
        <taxon>Rotifera</taxon>
        <taxon>Eurotatoria</taxon>
        <taxon>Monogononta</taxon>
        <taxon>Pseudotrocha</taxon>
        <taxon>Ploima</taxon>
        <taxon>Brachionidae</taxon>
        <taxon>Brachionus</taxon>
    </lineage>
</organism>
<sequence>MSTLDPPLLRGDTLAIFQSSGKATSEYDLMKINDKDNTDAKIAEEFNVKRFTIIKIFQRKDKYLNLVDEEAPRNKSRIQLRYFSFVEETLYKWYLAAKSANIP</sequence>
<protein>
    <recommendedName>
        <fullName evidence="3">HTH psq-type domain-containing protein</fullName>
    </recommendedName>
</protein>
<proteinExistence type="predicted"/>
<dbReference type="EMBL" id="CAJNOC010004294">
    <property type="protein sequence ID" value="CAF1016515.1"/>
    <property type="molecule type" value="Genomic_DNA"/>
</dbReference>
<evidence type="ECO:0000313" key="2">
    <source>
        <dbReference type="Proteomes" id="UP000663879"/>
    </source>
</evidence>
<dbReference type="AlphaFoldDB" id="A0A814HYV0"/>
<evidence type="ECO:0008006" key="3">
    <source>
        <dbReference type="Google" id="ProtNLM"/>
    </source>
</evidence>
<accession>A0A814HYV0</accession>
<reference evidence="1" key="1">
    <citation type="submission" date="2021-02" db="EMBL/GenBank/DDBJ databases">
        <authorList>
            <person name="Nowell W R."/>
        </authorList>
    </citation>
    <scope>NUCLEOTIDE SEQUENCE</scope>
    <source>
        <strain evidence="1">Ploen Becks lab</strain>
    </source>
</reference>
<dbReference type="Proteomes" id="UP000663879">
    <property type="component" value="Unassembled WGS sequence"/>
</dbReference>
<gene>
    <name evidence="1" type="ORF">OXX778_LOCUS17157</name>
</gene>
<comment type="caution">
    <text evidence="1">The sequence shown here is derived from an EMBL/GenBank/DDBJ whole genome shotgun (WGS) entry which is preliminary data.</text>
</comment>
<dbReference type="OrthoDB" id="9909311at2759"/>
<keyword evidence="2" id="KW-1185">Reference proteome</keyword>
<evidence type="ECO:0000313" key="1">
    <source>
        <dbReference type="EMBL" id="CAF1016515.1"/>
    </source>
</evidence>
<name>A0A814HYV0_9BILA</name>